<reference evidence="2" key="1">
    <citation type="submission" date="2016-11" db="EMBL/GenBank/DDBJ databases">
        <authorList>
            <person name="Varghese N."/>
            <person name="Submissions S."/>
        </authorList>
    </citation>
    <scope>NUCLEOTIDE SEQUENCE [LARGE SCALE GENOMIC DNA]</scope>
    <source>
        <strain evidence="2">DSM 18829</strain>
    </source>
</reference>
<dbReference type="SUPFAM" id="SSF49464">
    <property type="entry name" value="Carboxypeptidase regulatory domain-like"/>
    <property type="match status" value="1"/>
</dbReference>
<evidence type="ECO:0000313" key="2">
    <source>
        <dbReference type="Proteomes" id="UP000184488"/>
    </source>
</evidence>
<dbReference type="RefSeq" id="WP_073310222.1">
    <property type="nucleotide sequence ID" value="NZ_FQZI01000002.1"/>
</dbReference>
<evidence type="ECO:0008006" key="3">
    <source>
        <dbReference type="Google" id="ProtNLM"/>
    </source>
</evidence>
<sequence length="232" mass="26143">MKHLLAFLLVGFSQLGFSQCELKGKIISDILDVKDVIVFNFTTKKDTVTDAKGLFLIEAKPGDVLIISSPKLEGLEIVLNQNSFKMNPLIIEALSKANELDEIQISRISAKSLGIIGKNVKEYTVAERRLRSASTGGPVGMIYNLISGQKKMLKKIVEVEKYELNHEKLLRVLTEDFFLTTLKIAKENLNGFLIFASEDMEIAKLLKDKNYGNLKFKLVELAFKFKEIQNEN</sequence>
<dbReference type="EMBL" id="FQZI01000002">
    <property type="protein sequence ID" value="SHI76086.1"/>
    <property type="molecule type" value="Genomic_DNA"/>
</dbReference>
<accession>A0A1M6DS54</accession>
<dbReference type="OrthoDB" id="1427655at2"/>
<keyword evidence="2" id="KW-1185">Reference proteome</keyword>
<dbReference type="Proteomes" id="UP000184488">
    <property type="component" value="Unassembled WGS sequence"/>
</dbReference>
<dbReference type="AlphaFoldDB" id="A0A1M6DS54"/>
<organism evidence="1 2">
    <name type="scientific">Flavobacterium terrae</name>
    <dbReference type="NCBI Taxonomy" id="415425"/>
    <lineage>
        <taxon>Bacteria</taxon>
        <taxon>Pseudomonadati</taxon>
        <taxon>Bacteroidota</taxon>
        <taxon>Flavobacteriia</taxon>
        <taxon>Flavobacteriales</taxon>
        <taxon>Flavobacteriaceae</taxon>
        <taxon>Flavobacterium</taxon>
    </lineage>
</organism>
<evidence type="ECO:0000313" key="1">
    <source>
        <dbReference type="EMBL" id="SHI76086.1"/>
    </source>
</evidence>
<protein>
    <recommendedName>
        <fullName evidence="3">CarboxypepD_reg-like domain-containing protein</fullName>
    </recommendedName>
</protein>
<gene>
    <name evidence="1" type="ORF">SAMN05444363_1606</name>
</gene>
<dbReference type="InterPro" id="IPR008969">
    <property type="entry name" value="CarboxyPept-like_regulatory"/>
</dbReference>
<dbReference type="STRING" id="415425.SAMN05444363_1606"/>
<proteinExistence type="predicted"/>
<name>A0A1M6DS54_9FLAO</name>